<name>A0ABV8D953_9BURK</name>
<dbReference type="Pfam" id="PF21394">
    <property type="entry name" value="Beta-ketacyl_N"/>
    <property type="match status" value="1"/>
</dbReference>
<evidence type="ECO:0000313" key="7">
    <source>
        <dbReference type="Proteomes" id="UP001595693"/>
    </source>
</evidence>
<dbReference type="Pfam" id="PF00109">
    <property type="entry name" value="ketoacyl-synt"/>
    <property type="match status" value="1"/>
</dbReference>
<dbReference type="Pfam" id="PF00550">
    <property type="entry name" value="PP-binding"/>
    <property type="match status" value="1"/>
</dbReference>
<dbReference type="SUPFAM" id="SSF51735">
    <property type="entry name" value="NAD(P)-binding Rossmann-fold domains"/>
    <property type="match status" value="2"/>
</dbReference>
<dbReference type="SUPFAM" id="SSF52151">
    <property type="entry name" value="FabD/lysophospholipase-like"/>
    <property type="match status" value="1"/>
</dbReference>
<protein>
    <submittedName>
        <fullName evidence="6">SDR family NAD(P)-dependent oxidoreductase</fullName>
    </submittedName>
</protein>
<dbReference type="InterPro" id="IPR016036">
    <property type="entry name" value="Malonyl_transacylase_ACP-bd"/>
</dbReference>
<dbReference type="InterPro" id="IPR016039">
    <property type="entry name" value="Thiolase-like"/>
</dbReference>
<accession>A0ABV8D953</accession>
<dbReference type="SUPFAM" id="SSF47336">
    <property type="entry name" value="ACP-like"/>
    <property type="match status" value="1"/>
</dbReference>
<dbReference type="InterPro" id="IPR014031">
    <property type="entry name" value="Ketoacyl_synth_C"/>
</dbReference>
<dbReference type="PROSITE" id="PS50075">
    <property type="entry name" value="CARRIER"/>
    <property type="match status" value="1"/>
</dbReference>
<dbReference type="SMART" id="SM00823">
    <property type="entry name" value="PKS_PP"/>
    <property type="match status" value="1"/>
</dbReference>
<dbReference type="Pfam" id="PF22621">
    <property type="entry name" value="CurL-like_PKS_C"/>
    <property type="match status" value="1"/>
</dbReference>
<dbReference type="InterPro" id="IPR036736">
    <property type="entry name" value="ACP-like_sf"/>
</dbReference>
<dbReference type="PANTHER" id="PTHR43775:SF51">
    <property type="entry name" value="INACTIVE PHENOLPHTHIOCEROL SYNTHESIS POLYKETIDE SYNTHASE TYPE I PKS1-RELATED"/>
    <property type="match status" value="1"/>
</dbReference>
<dbReference type="SMART" id="SM00825">
    <property type="entry name" value="PKS_KS"/>
    <property type="match status" value="1"/>
</dbReference>
<dbReference type="Proteomes" id="UP001595693">
    <property type="component" value="Unassembled WGS sequence"/>
</dbReference>
<evidence type="ECO:0000259" key="4">
    <source>
        <dbReference type="PROSITE" id="PS50075"/>
    </source>
</evidence>
<dbReference type="Pfam" id="PF02801">
    <property type="entry name" value="Ketoacyl-synt_C"/>
    <property type="match status" value="1"/>
</dbReference>
<dbReference type="InterPro" id="IPR049490">
    <property type="entry name" value="C883_1060-like_KR_N"/>
</dbReference>
<dbReference type="InterPro" id="IPR013968">
    <property type="entry name" value="PKS_KR"/>
</dbReference>
<dbReference type="PROSITE" id="PS52004">
    <property type="entry name" value="KS3_2"/>
    <property type="match status" value="1"/>
</dbReference>
<dbReference type="SUPFAM" id="SSF53901">
    <property type="entry name" value="Thiolase-like"/>
    <property type="match status" value="1"/>
</dbReference>
<sequence>MSHTPEAFTGVEIAIVGMAGRFPGAPDVDALWRNVRDGVESVTTLGDEDLRARGVSAAALADPGYVKKGLLLEDIDRFDADFFGYLPREAERIDPQQRLFLEAAWQAMEHAGYGGGTGAAMVGVYAGSGPSLYLLQHLLPSTNLRDSDIASLLGLLNGSDLDSLVTRVAYKLDLRGPAVAVQTACSTSLAAVHLACRGLLNHEADMALAGGVWINVLQGSGYHYQPGAILSPDGHCRAFDAKAGGTMIGSGVGVVVLKRLNEAIADGDTIHAVIKGSAMNNDGAAKVGYTAPSVDGQAAVILAAQAMADVSADTIGYVEAHGTGTTLGDPIEIAALTQAFRGGTDRKGHCAIGSVKTNVGHLDAAAGVTGLIKTVMALKHRTLPPSLNFDDPNPQIDFSGSPFFVNTEAKNWPAAPTPRRAGVSSFGMGGTNVHLVLEEAPQASEGVTQQNDAGASGGGMQALMLSARSAAALEAANRELAGYLERHPGPRLADVAHTLRVGRKHFGHRAVALVRNREDAVHALTQRDSLTFFHGEALSDRPTVAFLFPGQGAQHTNMGRALYEREAVFRETVDRCSELLRPHLALDLRELLFPAASDETTAGERLAQTAITQPALFVVEYAFARWWMHQGIRPDAMLGHSIGEYVAACLAGVFSLEGALSIVAARGRLLQATEPGAMLAVSLPETQLKAHTYAGCDLAAVNAADLCVLSGPVVAIEQAERGLASNGVAVRRLHVSHAFHSALVEPMLGEFEALLSRVELSAPQIPFVSNLSGRWITADEACSPAYWVRHVRGTVRFTDGLDELLAKSDRVLLEVGPGETLSTLARRHARAGARPMLASQCHPQRAAYNADQPVRCLAQLWAAGAEVETAPLFCGVSGRRVPLPTYPFERQSYWVEPPKEPASKVAEKPASVGRDIADWFYVPTWKRVQPLVRSADEPASPRGSMLMIGDPNGLTDRLCQQLRAMGRTVVRVQQGHEFAQMGEHRYAVRPGERAELERLLHHVEAEVGLPSDVCHLWNVDLGDAPSQPQEVLERSFFSLLALAQVLGAAGGRKVSLTVVANQLEDVTGTEPLCPEKATLHGPCKVMPQEYPHLVCRVVEVLPSADADVLDRVVQQIVAEIAMPDGESLVAYRGPHRWVRAFEPAHPALRGEDAPVQRLRKNGVYLITGGLGGIGLTFARYLARQWQARLVLIGRNISSDQAKAVAELEALGAEVLALQADVADAVQMRAALDEVRRRFGVLHGVIHAAGVAGGGMIAQRERAAVEQVFAAKVLGTQVLMSQITNEARDFVVFCSSLASLAGGLGKVDYAAANAYLDAAANAARSTGAPVVSINWDGWREVGMAARTLLPDQFGIGPEQGVLIFERVAAAVLHSQIVVSTTDLSARLDVKGDAILSMAVAEPSQRRPDHSHPRPRISAEYVAPAGDLECGLARIWTDALGIAPLGVNDNLFELGGDSLLAIQLLAKVRHAYGAEIHPAAFFTTPTIAALALLVEERLIEQIEGAALECGALISTPEAV</sequence>
<dbReference type="InterPro" id="IPR036291">
    <property type="entry name" value="NAD(P)-bd_dom_sf"/>
</dbReference>
<dbReference type="InterPro" id="IPR057326">
    <property type="entry name" value="KR_dom"/>
</dbReference>
<keyword evidence="7" id="KW-1185">Reference proteome</keyword>
<dbReference type="SMART" id="SM00822">
    <property type="entry name" value="PKS_KR"/>
    <property type="match status" value="1"/>
</dbReference>
<dbReference type="Pfam" id="PF00698">
    <property type="entry name" value="Acyl_transf_1"/>
    <property type="match status" value="1"/>
</dbReference>
<dbReference type="SMART" id="SM00827">
    <property type="entry name" value="PKS_AT"/>
    <property type="match status" value="1"/>
</dbReference>
<dbReference type="InterPro" id="IPR020806">
    <property type="entry name" value="PKS_PP-bd"/>
</dbReference>
<reference evidence="7" key="1">
    <citation type="journal article" date="2019" name="Int. J. Syst. Evol. Microbiol.">
        <title>The Global Catalogue of Microorganisms (GCM) 10K type strain sequencing project: providing services to taxonomists for standard genome sequencing and annotation.</title>
        <authorList>
            <consortium name="The Broad Institute Genomics Platform"/>
            <consortium name="The Broad Institute Genome Sequencing Center for Infectious Disease"/>
            <person name="Wu L."/>
            <person name="Ma J."/>
        </authorList>
    </citation>
    <scope>NUCLEOTIDE SEQUENCE [LARGE SCALE GENOMIC DNA]</scope>
    <source>
        <strain evidence="7">CCUG 2113</strain>
    </source>
</reference>
<dbReference type="InterPro" id="IPR014043">
    <property type="entry name" value="Acyl_transferase_dom"/>
</dbReference>
<dbReference type="InterPro" id="IPR020841">
    <property type="entry name" value="PKS_Beta-ketoAc_synthase_dom"/>
</dbReference>
<dbReference type="Pfam" id="PF08659">
    <property type="entry name" value="KR"/>
    <property type="match status" value="1"/>
</dbReference>
<dbReference type="PANTHER" id="PTHR43775">
    <property type="entry name" value="FATTY ACID SYNTHASE"/>
    <property type="match status" value="1"/>
</dbReference>
<dbReference type="InterPro" id="IPR050091">
    <property type="entry name" value="PKS_NRPS_Biosynth_Enz"/>
</dbReference>
<evidence type="ECO:0000256" key="3">
    <source>
        <dbReference type="ARBA" id="ARBA00022679"/>
    </source>
</evidence>
<gene>
    <name evidence="6" type="ORF">ACFOW3_09445</name>
</gene>
<dbReference type="InterPro" id="IPR018201">
    <property type="entry name" value="Ketoacyl_synth_AS"/>
</dbReference>
<dbReference type="EMBL" id="JBHSAJ010000026">
    <property type="protein sequence ID" value="MFC3934851.1"/>
    <property type="molecule type" value="Genomic_DNA"/>
</dbReference>
<dbReference type="CDD" id="cd00833">
    <property type="entry name" value="PKS"/>
    <property type="match status" value="1"/>
</dbReference>
<feature type="domain" description="Ketosynthase family 3 (KS3)" evidence="5">
    <location>
        <begin position="10"/>
        <end position="439"/>
    </location>
</feature>
<dbReference type="RefSeq" id="WP_055397014.1">
    <property type="nucleotide sequence ID" value="NZ_JAMXAX010000003.1"/>
</dbReference>
<dbReference type="PROSITE" id="PS00606">
    <property type="entry name" value="KS3_1"/>
    <property type="match status" value="1"/>
</dbReference>
<dbReference type="InterPro" id="IPR016035">
    <property type="entry name" value="Acyl_Trfase/lysoPLipase"/>
</dbReference>
<keyword evidence="1" id="KW-0596">Phosphopantetheine</keyword>
<dbReference type="InterPro" id="IPR006162">
    <property type="entry name" value="Ppantetheine_attach_site"/>
</dbReference>
<dbReference type="Gene3D" id="3.40.366.10">
    <property type="entry name" value="Malonyl-Coenzyme A Acyl Carrier Protein, domain 2"/>
    <property type="match status" value="1"/>
</dbReference>
<dbReference type="CDD" id="cd08953">
    <property type="entry name" value="KR_2_SDR_x"/>
    <property type="match status" value="1"/>
</dbReference>
<keyword evidence="2" id="KW-0597">Phosphoprotein</keyword>
<dbReference type="InterPro" id="IPR001227">
    <property type="entry name" value="Ac_transferase_dom_sf"/>
</dbReference>
<evidence type="ECO:0000259" key="5">
    <source>
        <dbReference type="PROSITE" id="PS52004"/>
    </source>
</evidence>
<comment type="caution">
    <text evidence="6">The sequence shown here is derived from an EMBL/GenBank/DDBJ whole genome shotgun (WGS) entry which is preliminary data.</text>
</comment>
<dbReference type="Gene3D" id="1.10.1200.10">
    <property type="entry name" value="ACP-like"/>
    <property type="match status" value="1"/>
</dbReference>
<evidence type="ECO:0000256" key="1">
    <source>
        <dbReference type="ARBA" id="ARBA00022450"/>
    </source>
</evidence>
<dbReference type="InterPro" id="IPR009081">
    <property type="entry name" value="PP-bd_ACP"/>
</dbReference>
<organism evidence="6 7">
    <name type="scientific">Acidovorax facilis</name>
    <dbReference type="NCBI Taxonomy" id="12917"/>
    <lineage>
        <taxon>Bacteria</taxon>
        <taxon>Pseudomonadati</taxon>
        <taxon>Pseudomonadota</taxon>
        <taxon>Betaproteobacteria</taxon>
        <taxon>Burkholderiales</taxon>
        <taxon>Comamonadaceae</taxon>
        <taxon>Acidovorax</taxon>
    </lineage>
</organism>
<feature type="domain" description="Carrier" evidence="4">
    <location>
        <begin position="1421"/>
        <end position="1496"/>
    </location>
</feature>
<dbReference type="PROSITE" id="PS00012">
    <property type="entry name" value="PHOSPHOPANTETHEINE"/>
    <property type="match status" value="1"/>
</dbReference>
<evidence type="ECO:0000313" key="6">
    <source>
        <dbReference type="EMBL" id="MFC3934851.1"/>
    </source>
</evidence>
<proteinExistence type="predicted"/>
<dbReference type="Gene3D" id="3.30.70.3290">
    <property type="match status" value="1"/>
</dbReference>
<keyword evidence="3" id="KW-0808">Transferase</keyword>
<dbReference type="Gene3D" id="3.30.70.250">
    <property type="entry name" value="Malonyl-CoA ACP transacylase, ACP-binding"/>
    <property type="match status" value="1"/>
</dbReference>
<evidence type="ECO:0000256" key="2">
    <source>
        <dbReference type="ARBA" id="ARBA00022553"/>
    </source>
</evidence>
<dbReference type="InterPro" id="IPR014030">
    <property type="entry name" value="Ketoacyl_synth_N"/>
</dbReference>
<dbReference type="Gene3D" id="3.40.50.720">
    <property type="entry name" value="NAD(P)-binding Rossmann-like Domain"/>
    <property type="match status" value="1"/>
</dbReference>
<dbReference type="Gene3D" id="3.40.47.10">
    <property type="match status" value="1"/>
</dbReference>
<dbReference type="SUPFAM" id="SSF55048">
    <property type="entry name" value="Probable ACP-binding domain of malonyl-CoA ACP transacylase"/>
    <property type="match status" value="1"/>
</dbReference>